<reference evidence="1 2" key="1">
    <citation type="journal article" date="2018" name="Emerg. Microbes Infect.">
        <title>Genomic analysis of oral Campylobacter concisus strains identified a potential bacterial molecular marker associated with active Crohn's disease.</title>
        <authorList>
            <person name="Liu F."/>
            <person name="Ma R."/>
            <person name="Tay C.Y.A."/>
            <person name="Octavia S."/>
            <person name="Lan R."/>
            <person name="Chung H.K.L."/>
            <person name="Riordan S.M."/>
            <person name="Grimm M.C."/>
            <person name="Leong R.W."/>
            <person name="Tanaka M.M."/>
            <person name="Connor S."/>
            <person name="Zhang L."/>
        </authorList>
    </citation>
    <scope>NUCLEOTIDE SEQUENCE [LARGE SCALE GENOMIC DNA]</scope>
    <source>
        <strain evidence="1 2">P1CDO2</strain>
    </source>
</reference>
<dbReference type="AlphaFoldDB" id="A0A7S9RFM7"/>
<sequence length="294" mass="34780">MKGLILNFSTGIDAYRFILSKSSFLKFMRKIELSTKLRSINRNKAITTYVKDKFKADKPDEPLLLPEGVKYKIRYVSFKKGVTSLTNSMIVIENSNELNDLCKKRKKPYGYYIKVVFAGLYQPSREVFKETYKVLSKFLRRFKPYEWDIAHDFKCDEHAGASSKEWLKKRLNRFGDKFISYKSTIYANACYERFYGLKKICFYDKFEKQTNYHHQKLDESLSGWHRLELTFKLKDKFIDHAEYDRLAEYVAVMDEMINRLTGNAYPYGVDIGVLGEQVEFLKDNRRHLSFTKSA</sequence>
<protein>
    <submittedName>
        <fullName evidence="1">Uncharacterized protein</fullName>
    </submittedName>
</protein>
<gene>
    <name evidence="1" type="ORF">CVT00_01115</name>
</gene>
<organism evidence="1 2">
    <name type="scientific">Campylobacter concisus</name>
    <dbReference type="NCBI Taxonomy" id="199"/>
    <lineage>
        <taxon>Bacteria</taxon>
        <taxon>Pseudomonadati</taxon>
        <taxon>Campylobacterota</taxon>
        <taxon>Epsilonproteobacteria</taxon>
        <taxon>Campylobacterales</taxon>
        <taxon>Campylobacteraceae</taxon>
        <taxon>Campylobacter</taxon>
    </lineage>
</organism>
<evidence type="ECO:0000313" key="2">
    <source>
        <dbReference type="Proteomes" id="UP000594508"/>
    </source>
</evidence>
<dbReference type="EMBL" id="CP060707">
    <property type="protein sequence ID" value="QPH90916.1"/>
    <property type="molecule type" value="Genomic_DNA"/>
</dbReference>
<evidence type="ECO:0000313" key="1">
    <source>
        <dbReference type="EMBL" id="QPH90916.1"/>
    </source>
</evidence>
<accession>A0A7S9RFM7</accession>
<proteinExistence type="predicted"/>
<name>A0A7S9RFM7_9BACT</name>
<dbReference type="Proteomes" id="UP000594508">
    <property type="component" value="Chromosome"/>
</dbReference>